<dbReference type="PATRIC" id="fig|66851.6.peg.1750"/>
<sequence length="350" mass="39092">MPIPIRKQFTLYAPSVKKEYELNEDGTLTIEGVASTTNKDLTGDVVLPEAINSMKKQLLSTSKNLHGDHRYDLFKGIIGAITEVMDSDENALKIKAIIRSKFAAEIKEMLDIGINLGLSIGGAIQDYTITKDGWEIKDISLLEISLTGMPANWDTFGTVTTSKGIVKAKCLNGACHVIRKNNINSDNMQSNITKTENNSENTLTKEDVVDLFNELMSDKQAEITRETVDQVSKELESIVKEQVDKLKEELNKSTNEEDEEVDNKDDEDNNGLKSLIDTAVKSAIKGSMDSLFKDLKENREPEFKVDKSINTEETGSNELNEDKEGLTSKQIAENLFKNQSQDEYIRSLLE</sequence>
<feature type="region of interest" description="Disordered" evidence="1">
    <location>
        <begin position="249"/>
        <end position="271"/>
    </location>
</feature>
<dbReference type="RefSeq" id="WP_042693447.1">
    <property type="nucleotide sequence ID" value="NZ_CABMAB010000022.1"/>
</dbReference>
<feature type="region of interest" description="Disordered" evidence="1">
    <location>
        <begin position="301"/>
        <end position="325"/>
    </location>
</feature>
<dbReference type="Proteomes" id="UP000077428">
    <property type="component" value="Unassembled WGS sequence"/>
</dbReference>
<dbReference type="OrthoDB" id="79177at2157"/>
<keyword evidence="3" id="KW-1185">Reference proteome</keyword>
<organism evidence="2 3">
    <name type="scientific">Methanobrevibacter oralis</name>
    <dbReference type="NCBI Taxonomy" id="66851"/>
    <lineage>
        <taxon>Archaea</taxon>
        <taxon>Methanobacteriati</taxon>
        <taxon>Methanobacteriota</taxon>
        <taxon>Methanomada group</taxon>
        <taxon>Methanobacteria</taxon>
        <taxon>Methanobacteriales</taxon>
        <taxon>Methanobacteriaceae</taxon>
        <taxon>Methanobrevibacter</taxon>
    </lineage>
</organism>
<keyword evidence="2" id="KW-0645">Protease</keyword>
<name>A0A162FDD0_METOA</name>
<accession>A0A162FDD0</accession>
<dbReference type="AlphaFoldDB" id="A0A162FDD0"/>
<protein>
    <submittedName>
        <fullName evidence="2">Caudovirus prohead protease</fullName>
    </submittedName>
</protein>
<feature type="compositionally biased region" description="Acidic residues" evidence="1">
    <location>
        <begin position="256"/>
        <end position="269"/>
    </location>
</feature>
<dbReference type="GO" id="GO:0006508">
    <property type="term" value="P:proteolysis"/>
    <property type="evidence" value="ECO:0007669"/>
    <property type="project" value="UniProtKB-KW"/>
</dbReference>
<evidence type="ECO:0000313" key="2">
    <source>
        <dbReference type="EMBL" id="KZX11365.1"/>
    </source>
</evidence>
<reference evidence="3" key="1">
    <citation type="journal article" date="2016" name="Genome Announc.">
        <title>Draft Genome Sequences of Methanobrevibacter curvatus DSM11111, Methanobrevibacter cuticularis DSM11139, Methanobrevibacter filiformis DSM11501, and Methanobrevibacter oralis DSM7256.</title>
        <authorList>
            <person name="Poehlein A."/>
            <person name="Seedorf H."/>
        </authorList>
    </citation>
    <scope>NUCLEOTIDE SEQUENCE [LARGE SCALE GENOMIC DNA]</scope>
    <source>
        <strain evidence="3">DSM 7256 / JCM 30027 / ZR</strain>
    </source>
</reference>
<evidence type="ECO:0000256" key="1">
    <source>
        <dbReference type="SAM" id="MobiDB-lite"/>
    </source>
</evidence>
<feature type="compositionally biased region" description="Basic and acidic residues" evidence="1">
    <location>
        <begin position="301"/>
        <end position="310"/>
    </location>
</feature>
<dbReference type="GO" id="GO:0008233">
    <property type="term" value="F:peptidase activity"/>
    <property type="evidence" value="ECO:0007669"/>
    <property type="project" value="UniProtKB-KW"/>
</dbReference>
<evidence type="ECO:0000313" key="3">
    <source>
        <dbReference type="Proteomes" id="UP000077428"/>
    </source>
</evidence>
<proteinExistence type="predicted"/>
<dbReference type="STRING" id="66851.MBORA_16100"/>
<dbReference type="EMBL" id="LWMU01000092">
    <property type="protein sequence ID" value="KZX11365.1"/>
    <property type="molecule type" value="Genomic_DNA"/>
</dbReference>
<keyword evidence="2" id="KW-0378">Hydrolase</keyword>
<gene>
    <name evidence="2" type="ORF">MBORA_16100</name>
</gene>
<comment type="caution">
    <text evidence="2">The sequence shown here is derived from an EMBL/GenBank/DDBJ whole genome shotgun (WGS) entry which is preliminary data.</text>
</comment>